<feature type="domain" description="WSC" evidence="8">
    <location>
        <begin position="149"/>
        <end position="239"/>
    </location>
</feature>
<dbReference type="PANTHER" id="PTHR24269">
    <property type="entry name" value="KREMEN PROTEIN"/>
    <property type="match status" value="1"/>
</dbReference>
<name>A0AAD7CLS2_MYCRO</name>
<dbReference type="EMBL" id="JARKIE010000351">
    <property type="protein sequence ID" value="KAJ7652259.1"/>
    <property type="molecule type" value="Genomic_DNA"/>
</dbReference>
<reference evidence="9" key="1">
    <citation type="submission" date="2023-03" db="EMBL/GenBank/DDBJ databases">
        <title>Massive genome expansion in bonnet fungi (Mycena s.s.) driven by repeated elements and novel gene families across ecological guilds.</title>
        <authorList>
            <consortium name="Lawrence Berkeley National Laboratory"/>
            <person name="Harder C.B."/>
            <person name="Miyauchi S."/>
            <person name="Viragh M."/>
            <person name="Kuo A."/>
            <person name="Thoen E."/>
            <person name="Andreopoulos B."/>
            <person name="Lu D."/>
            <person name="Skrede I."/>
            <person name="Drula E."/>
            <person name="Henrissat B."/>
            <person name="Morin E."/>
            <person name="Kohler A."/>
            <person name="Barry K."/>
            <person name="LaButti K."/>
            <person name="Morin E."/>
            <person name="Salamov A."/>
            <person name="Lipzen A."/>
            <person name="Mereny Z."/>
            <person name="Hegedus B."/>
            <person name="Baldrian P."/>
            <person name="Stursova M."/>
            <person name="Weitz H."/>
            <person name="Taylor A."/>
            <person name="Grigoriev I.V."/>
            <person name="Nagy L.G."/>
            <person name="Martin F."/>
            <person name="Kauserud H."/>
        </authorList>
    </citation>
    <scope>NUCLEOTIDE SEQUENCE</scope>
    <source>
        <strain evidence="9">CBHHK067</strain>
    </source>
</reference>
<comment type="caution">
    <text evidence="9">The sequence shown here is derived from an EMBL/GenBank/DDBJ whole genome shotgun (WGS) entry which is preliminary data.</text>
</comment>
<dbReference type="PANTHER" id="PTHR24269:SF16">
    <property type="entry name" value="PROTEIN SLG1"/>
    <property type="match status" value="1"/>
</dbReference>
<dbReference type="AlphaFoldDB" id="A0AAD7CLS2"/>
<dbReference type="SMART" id="SM00321">
    <property type="entry name" value="WSC"/>
    <property type="match status" value="2"/>
</dbReference>
<evidence type="ECO:0000256" key="7">
    <source>
        <dbReference type="SAM" id="SignalP"/>
    </source>
</evidence>
<evidence type="ECO:0000256" key="4">
    <source>
        <dbReference type="ARBA" id="ARBA00022989"/>
    </source>
</evidence>
<comment type="subcellular location">
    <subcellularLocation>
        <location evidence="1">Membrane</location>
        <topology evidence="1">Single-pass membrane protein</topology>
    </subcellularLocation>
</comment>
<gene>
    <name evidence="9" type="ORF">B0H17DRAFT_1186508</name>
</gene>
<evidence type="ECO:0000256" key="1">
    <source>
        <dbReference type="ARBA" id="ARBA00004167"/>
    </source>
</evidence>
<dbReference type="InterPro" id="IPR002889">
    <property type="entry name" value="WSC_carb-bd"/>
</dbReference>
<evidence type="ECO:0000256" key="2">
    <source>
        <dbReference type="ARBA" id="ARBA00022692"/>
    </source>
</evidence>
<evidence type="ECO:0000256" key="6">
    <source>
        <dbReference type="ARBA" id="ARBA00023180"/>
    </source>
</evidence>
<proteinExistence type="predicted"/>
<evidence type="ECO:0000313" key="10">
    <source>
        <dbReference type="Proteomes" id="UP001221757"/>
    </source>
</evidence>
<feature type="chain" id="PRO_5041897385" evidence="7">
    <location>
        <begin position="22"/>
        <end position="398"/>
    </location>
</feature>
<keyword evidence="3 7" id="KW-0732">Signal</keyword>
<dbReference type="Pfam" id="PF01822">
    <property type="entry name" value="WSC"/>
    <property type="match status" value="2"/>
</dbReference>
<protein>
    <submittedName>
        <fullName evidence="9">WSC domain-containing protein</fullName>
    </submittedName>
</protein>
<dbReference type="PROSITE" id="PS51212">
    <property type="entry name" value="WSC"/>
    <property type="match status" value="2"/>
</dbReference>
<keyword evidence="5" id="KW-0472">Membrane</keyword>
<sequence length="398" mass="41893">MVLNTLLPLVVLLPAALVAHSVPRHMHYGRSLNTAAPTPWVAHGCFTDKLTARTLSNISYADQRSMSIDACTAFCDTRKLAYAGVEYGRECYCGAALSPTGARANTGDCNMPCTGNSAQVCGGGYRLQVYLNAPAIPATAPASAGHGGRWNYLGCYTDSVAARTLPNGTHIVGTMTADKCASTCQSMGFALAGTEYSRECWCGNTLGTASTANNCDMPCSGNRTQICGGGNRLTTSTSSDFTLQAVFRDGAPPVALSVLDVSVHTAILSNCTTCAPPYDSLDLINGVFHTVQRKVGAVPGVSPAPTAGEALTLTYAAHVETFSGSCTMASPAGSALLAAHARHDLWSLCPNTTADGRNDIVWAPRTGHPHYALRDCKPVDLVVEYCEEEEGYEEDEME</sequence>
<evidence type="ECO:0000259" key="8">
    <source>
        <dbReference type="PROSITE" id="PS51212"/>
    </source>
</evidence>
<keyword evidence="4" id="KW-1133">Transmembrane helix</keyword>
<keyword evidence="2" id="KW-0812">Transmembrane</keyword>
<dbReference type="GO" id="GO:0005886">
    <property type="term" value="C:plasma membrane"/>
    <property type="evidence" value="ECO:0007669"/>
    <property type="project" value="TreeGrafter"/>
</dbReference>
<accession>A0AAD7CLS2</accession>
<evidence type="ECO:0000256" key="3">
    <source>
        <dbReference type="ARBA" id="ARBA00022729"/>
    </source>
</evidence>
<keyword evidence="6" id="KW-0325">Glycoprotein</keyword>
<evidence type="ECO:0000256" key="5">
    <source>
        <dbReference type="ARBA" id="ARBA00023136"/>
    </source>
</evidence>
<dbReference type="InterPro" id="IPR051836">
    <property type="entry name" value="Kremen_rcpt"/>
</dbReference>
<dbReference type="Proteomes" id="UP001221757">
    <property type="component" value="Unassembled WGS sequence"/>
</dbReference>
<organism evidence="9 10">
    <name type="scientific">Mycena rosella</name>
    <name type="common">Pink bonnet</name>
    <name type="synonym">Agaricus rosellus</name>
    <dbReference type="NCBI Taxonomy" id="1033263"/>
    <lineage>
        <taxon>Eukaryota</taxon>
        <taxon>Fungi</taxon>
        <taxon>Dikarya</taxon>
        <taxon>Basidiomycota</taxon>
        <taxon>Agaricomycotina</taxon>
        <taxon>Agaricomycetes</taxon>
        <taxon>Agaricomycetidae</taxon>
        <taxon>Agaricales</taxon>
        <taxon>Marasmiineae</taxon>
        <taxon>Mycenaceae</taxon>
        <taxon>Mycena</taxon>
    </lineage>
</organism>
<keyword evidence="10" id="KW-1185">Reference proteome</keyword>
<evidence type="ECO:0000313" key="9">
    <source>
        <dbReference type="EMBL" id="KAJ7652259.1"/>
    </source>
</evidence>
<feature type="domain" description="WSC" evidence="8">
    <location>
        <begin position="39"/>
        <end position="133"/>
    </location>
</feature>
<feature type="signal peptide" evidence="7">
    <location>
        <begin position="1"/>
        <end position="21"/>
    </location>
</feature>